<accession>A0A1Y1CEA4</accession>
<keyword evidence="1" id="KW-1133">Transmembrane helix</keyword>
<gene>
    <name evidence="2" type="ORF">ALGA_0048</name>
</gene>
<evidence type="ECO:0000256" key="1">
    <source>
        <dbReference type="SAM" id="Phobius"/>
    </source>
</evidence>
<dbReference type="OrthoDB" id="1295312at2"/>
<proteinExistence type="predicted"/>
<reference evidence="2 3" key="1">
    <citation type="journal article" date="2018" name="Mar. Genomics">
        <title>Complete genome sequence of Marinifilaceae bacterium strain SPP2, isolated from the Antarctic marine sediment.</title>
        <authorList>
            <person name="Watanabe M."/>
            <person name="Kojima H."/>
            <person name="Fukui M."/>
        </authorList>
    </citation>
    <scope>NUCLEOTIDE SEQUENCE [LARGE SCALE GENOMIC DNA]</scope>
    <source>
        <strain evidence="2 3">SPP2</strain>
    </source>
</reference>
<feature type="transmembrane region" description="Helical" evidence="1">
    <location>
        <begin position="119"/>
        <end position="140"/>
    </location>
</feature>
<dbReference type="EMBL" id="AP018042">
    <property type="protein sequence ID" value="BAX78443.1"/>
    <property type="molecule type" value="Genomic_DNA"/>
</dbReference>
<feature type="transmembrane region" description="Helical" evidence="1">
    <location>
        <begin position="160"/>
        <end position="179"/>
    </location>
</feature>
<name>A0A1Y1CEA4_9BACT</name>
<organism evidence="2 3">
    <name type="scientific">Labilibaculum antarcticum</name>
    <dbReference type="NCBI Taxonomy" id="1717717"/>
    <lineage>
        <taxon>Bacteria</taxon>
        <taxon>Pseudomonadati</taxon>
        <taxon>Bacteroidota</taxon>
        <taxon>Bacteroidia</taxon>
        <taxon>Marinilabiliales</taxon>
        <taxon>Marinifilaceae</taxon>
        <taxon>Labilibaculum</taxon>
    </lineage>
</organism>
<evidence type="ECO:0000313" key="3">
    <source>
        <dbReference type="Proteomes" id="UP000218267"/>
    </source>
</evidence>
<evidence type="ECO:0000313" key="2">
    <source>
        <dbReference type="EMBL" id="BAX78443.1"/>
    </source>
</evidence>
<dbReference type="Proteomes" id="UP000218267">
    <property type="component" value="Chromosome"/>
</dbReference>
<sequence length="383" mass="43930">MNISTEKKRLAVDEIRKSGTFSKAPTSSSMLQYLFEETLKGTDLKEKLIEIDFFGESKNTDKSNPRVRVNIYNLRKKLTSYYEKEGKNDTWQLCIDKGQYQVSFITKNRKERFLAVSKPTILIPYLLLFVVLLVFALNSIPKKAPVLWRSFLSNKTATTLFVGDVFGIMGTTATGNVGWNRDYNINDLKEFYQFCENKPELAGDLKPSNYSYTNGMAAVSTQRLSLLFKDYEKEFNIRFSMQSTIADIKEGNSIYIGPIKNNNKFVHFFNEENPYFKIDGDRLLFSNHPSLKDTVLNLISNGTESDYAIVSKIPGPDNSEQFIFFSNHDIGVRSTVEYFTNIDSIQHFTEKYLDEKSHFTAVFLTKGVSRTNTDLDLIWAVAH</sequence>
<keyword evidence="1" id="KW-0472">Membrane</keyword>
<keyword evidence="3" id="KW-1185">Reference proteome</keyword>
<dbReference type="AlphaFoldDB" id="A0A1Y1CEA4"/>
<dbReference type="KEGG" id="mbas:ALGA_0048"/>
<protein>
    <submittedName>
        <fullName evidence="2">Uncharacterized protein</fullName>
    </submittedName>
</protein>
<reference evidence="3" key="2">
    <citation type="journal article" date="2020" name="Antonie Van Leeuwenhoek">
        <title>Labilibaculum antarcticum sp. nov., a novel facultative anaerobic, psychrotorelant bacterium isolated from marine sediment of Antarctica.</title>
        <authorList>
            <person name="Watanabe M."/>
            <person name="Kojima H."/>
            <person name="Fukui M."/>
        </authorList>
    </citation>
    <scope>NUCLEOTIDE SEQUENCE [LARGE SCALE GENOMIC DNA]</scope>
    <source>
        <strain evidence="3">SPP2</strain>
    </source>
</reference>
<dbReference type="RefSeq" id="WP_096427384.1">
    <property type="nucleotide sequence ID" value="NZ_AP018042.1"/>
</dbReference>
<keyword evidence="1" id="KW-0812">Transmembrane</keyword>